<feature type="domain" description="Reverse transcriptase/retrotransposon-derived protein RNase H-like" evidence="3">
    <location>
        <begin position="253"/>
        <end position="303"/>
    </location>
</feature>
<dbReference type="InterPro" id="IPR036397">
    <property type="entry name" value="RNaseH_sf"/>
</dbReference>
<protein>
    <submittedName>
        <fullName evidence="4">Putative reverse transcriptase domain-containing protein</fullName>
    </submittedName>
</protein>
<dbReference type="InterPro" id="IPR041577">
    <property type="entry name" value="RT_RNaseH_2"/>
</dbReference>
<dbReference type="Pfam" id="PF17919">
    <property type="entry name" value="RT_RNaseH_2"/>
    <property type="match status" value="1"/>
</dbReference>
<dbReference type="PANTHER" id="PTHR37984:SF5">
    <property type="entry name" value="PROTEIN NYNRIN-LIKE"/>
    <property type="match status" value="1"/>
</dbReference>
<dbReference type="EMBL" id="BKCJ010003857">
    <property type="protein sequence ID" value="GEU57593.1"/>
    <property type="molecule type" value="Genomic_DNA"/>
</dbReference>
<keyword evidence="1" id="KW-0511">Multifunctional enzyme</keyword>
<accession>A0A6L2L6Y7</accession>
<proteinExistence type="predicted"/>
<keyword evidence="4" id="KW-0808">Transferase</keyword>
<dbReference type="InterPro" id="IPR050951">
    <property type="entry name" value="Retrovirus_Pol_polyprotein"/>
</dbReference>
<sequence>MESIKKEAHLMQVQWNEGIKYQGSGSFGDQPKKKRKRSKHEDEPFMKDGNLSKKGRIFTCQSCGNIGHNKVTCKDQGGNNVEASGSASGQEQQAEPVVGQESSCGLGVGIVICLFAVGVQPGRAGGLPAGIHGLFSGRYCGLVRRVTCGYSRPGRSKEEQIEEEPLDGPKEEGCSMNSYEVSKFPFYLSFADTPDTYYYDYTKKDHEIHLKLVLELLKKEILYAKFSKCELWLQEVHFLGHVVKITKNKKYEWGAEQEEAFKTLKDNLCNAPILSFPEGSEDFVVYCDASNQGLGCTLMLRGKSVIYTDHKSLQHVFDQKELNLRQRRLIELFSDYECEIHYHSGKADVVDDALTQSEAFKEEIAPVERLHGLDQQMERKEDESLYFMDHIWVSLVGDVRTLIMDEAYTSSWEVLLTLAEFSYNNSYQSSIRCAPFKALYERKCRSPVLWAEIGKNRLIGPELVHETIDKAVLIKKKLKAARDRQKSYADIRRKPLEFEVEDQVLLKVSPWKGVIRCGKKEVYADANMHVPLDEIKVDKTLHFVEELVEIMDREAKSLKRSNISIVKVRWNSKRGPEFTWECEEHMKANCPRLFVDHTVEPTS</sequence>
<evidence type="ECO:0000256" key="1">
    <source>
        <dbReference type="ARBA" id="ARBA00023268"/>
    </source>
</evidence>
<organism evidence="4">
    <name type="scientific">Tanacetum cinerariifolium</name>
    <name type="common">Dalmatian daisy</name>
    <name type="synonym">Chrysanthemum cinerariifolium</name>
    <dbReference type="NCBI Taxonomy" id="118510"/>
    <lineage>
        <taxon>Eukaryota</taxon>
        <taxon>Viridiplantae</taxon>
        <taxon>Streptophyta</taxon>
        <taxon>Embryophyta</taxon>
        <taxon>Tracheophyta</taxon>
        <taxon>Spermatophyta</taxon>
        <taxon>Magnoliopsida</taxon>
        <taxon>eudicotyledons</taxon>
        <taxon>Gunneridae</taxon>
        <taxon>Pentapetalae</taxon>
        <taxon>asterids</taxon>
        <taxon>campanulids</taxon>
        <taxon>Asterales</taxon>
        <taxon>Asteraceae</taxon>
        <taxon>Asteroideae</taxon>
        <taxon>Anthemideae</taxon>
        <taxon>Anthemidinae</taxon>
        <taxon>Tanacetum</taxon>
    </lineage>
</organism>
<dbReference type="SUPFAM" id="SSF56672">
    <property type="entry name" value="DNA/RNA polymerases"/>
    <property type="match status" value="1"/>
</dbReference>
<feature type="region of interest" description="Disordered" evidence="2">
    <location>
        <begin position="20"/>
        <end position="50"/>
    </location>
</feature>
<dbReference type="PANTHER" id="PTHR37984">
    <property type="entry name" value="PROTEIN CBG26694"/>
    <property type="match status" value="1"/>
</dbReference>
<keyword evidence="4" id="KW-0695">RNA-directed DNA polymerase</keyword>
<comment type="caution">
    <text evidence="4">The sequence shown here is derived from an EMBL/GenBank/DDBJ whole genome shotgun (WGS) entry which is preliminary data.</text>
</comment>
<dbReference type="InterPro" id="IPR043502">
    <property type="entry name" value="DNA/RNA_pol_sf"/>
</dbReference>
<dbReference type="Gene3D" id="3.30.420.10">
    <property type="entry name" value="Ribonuclease H-like superfamily/Ribonuclease H"/>
    <property type="match status" value="1"/>
</dbReference>
<evidence type="ECO:0000256" key="2">
    <source>
        <dbReference type="SAM" id="MobiDB-lite"/>
    </source>
</evidence>
<dbReference type="Gene3D" id="3.30.70.270">
    <property type="match status" value="1"/>
</dbReference>
<dbReference type="AlphaFoldDB" id="A0A6L2L6Y7"/>
<dbReference type="GO" id="GO:0003676">
    <property type="term" value="F:nucleic acid binding"/>
    <property type="evidence" value="ECO:0007669"/>
    <property type="project" value="InterPro"/>
</dbReference>
<reference evidence="4" key="1">
    <citation type="journal article" date="2019" name="Sci. Rep.">
        <title>Draft genome of Tanacetum cinerariifolium, the natural source of mosquito coil.</title>
        <authorList>
            <person name="Yamashiro T."/>
            <person name="Shiraishi A."/>
            <person name="Satake H."/>
            <person name="Nakayama K."/>
        </authorList>
    </citation>
    <scope>NUCLEOTIDE SEQUENCE</scope>
</reference>
<dbReference type="GO" id="GO:0003964">
    <property type="term" value="F:RNA-directed DNA polymerase activity"/>
    <property type="evidence" value="ECO:0007669"/>
    <property type="project" value="UniProtKB-KW"/>
</dbReference>
<evidence type="ECO:0000313" key="4">
    <source>
        <dbReference type="EMBL" id="GEU57593.1"/>
    </source>
</evidence>
<keyword evidence="4" id="KW-0548">Nucleotidyltransferase</keyword>
<gene>
    <name evidence="4" type="ORF">Tci_029571</name>
</gene>
<evidence type="ECO:0000259" key="3">
    <source>
        <dbReference type="Pfam" id="PF17919"/>
    </source>
</evidence>
<dbReference type="InterPro" id="IPR043128">
    <property type="entry name" value="Rev_trsase/Diguanyl_cyclase"/>
</dbReference>
<name>A0A6L2L6Y7_TANCI</name>